<evidence type="ECO:0000313" key="4">
    <source>
        <dbReference type="Proteomes" id="UP001163046"/>
    </source>
</evidence>
<feature type="chain" id="PRO_5040935742" evidence="2">
    <location>
        <begin position="22"/>
        <end position="94"/>
    </location>
</feature>
<comment type="caution">
    <text evidence="3">The sequence shown here is derived from an EMBL/GenBank/DDBJ whole genome shotgun (WGS) entry which is preliminary data.</text>
</comment>
<name>A0A9X0CUH3_9CNID</name>
<sequence length="94" mass="10301">MSKILACCLILLGLSFQQVYTVYGQLSAPSGPLGQVGKRVSGYKDAAGHDEARSANYLDGNRLYQRESADTPAGPSRDAVDAYRRNRDRDLNNH</sequence>
<reference evidence="3" key="1">
    <citation type="submission" date="2023-01" db="EMBL/GenBank/DDBJ databases">
        <title>Genome assembly of the deep-sea coral Lophelia pertusa.</title>
        <authorList>
            <person name="Herrera S."/>
            <person name="Cordes E."/>
        </authorList>
    </citation>
    <scope>NUCLEOTIDE SEQUENCE</scope>
    <source>
        <strain evidence="3">USNM1676648</strain>
        <tissue evidence="3">Polyp</tissue>
    </source>
</reference>
<feature type="compositionally biased region" description="Basic and acidic residues" evidence="1">
    <location>
        <begin position="78"/>
        <end position="94"/>
    </location>
</feature>
<accession>A0A9X0CUH3</accession>
<dbReference type="Proteomes" id="UP001163046">
    <property type="component" value="Unassembled WGS sequence"/>
</dbReference>
<organism evidence="3 4">
    <name type="scientific">Desmophyllum pertusum</name>
    <dbReference type="NCBI Taxonomy" id="174260"/>
    <lineage>
        <taxon>Eukaryota</taxon>
        <taxon>Metazoa</taxon>
        <taxon>Cnidaria</taxon>
        <taxon>Anthozoa</taxon>
        <taxon>Hexacorallia</taxon>
        <taxon>Scleractinia</taxon>
        <taxon>Caryophylliina</taxon>
        <taxon>Caryophylliidae</taxon>
        <taxon>Desmophyllum</taxon>
    </lineage>
</organism>
<dbReference type="EMBL" id="MU826829">
    <property type="protein sequence ID" value="KAJ7373934.1"/>
    <property type="molecule type" value="Genomic_DNA"/>
</dbReference>
<proteinExistence type="predicted"/>
<keyword evidence="4" id="KW-1185">Reference proteome</keyword>
<keyword evidence="2" id="KW-0732">Signal</keyword>
<evidence type="ECO:0000256" key="2">
    <source>
        <dbReference type="SAM" id="SignalP"/>
    </source>
</evidence>
<gene>
    <name evidence="3" type="ORF">OS493_009261</name>
</gene>
<dbReference type="AlphaFoldDB" id="A0A9X0CUH3"/>
<feature type="region of interest" description="Disordered" evidence="1">
    <location>
        <begin position="57"/>
        <end position="94"/>
    </location>
</feature>
<protein>
    <submittedName>
        <fullName evidence="3">Uncharacterized protein</fullName>
    </submittedName>
</protein>
<evidence type="ECO:0000256" key="1">
    <source>
        <dbReference type="SAM" id="MobiDB-lite"/>
    </source>
</evidence>
<feature type="signal peptide" evidence="2">
    <location>
        <begin position="1"/>
        <end position="21"/>
    </location>
</feature>
<evidence type="ECO:0000313" key="3">
    <source>
        <dbReference type="EMBL" id="KAJ7373934.1"/>
    </source>
</evidence>